<name>A0A1G4BCY3_9PEZI</name>
<dbReference type="RefSeq" id="XP_022476379.1">
    <property type="nucleotide sequence ID" value="XM_022617154.1"/>
</dbReference>
<dbReference type="Proteomes" id="UP000176998">
    <property type="component" value="Unassembled WGS sequence"/>
</dbReference>
<dbReference type="Gene3D" id="3.10.450.50">
    <property type="match status" value="1"/>
</dbReference>
<dbReference type="GeneID" id="34558664"/>
<dbReference type="OrthoDB" id="4456362at2759"/>
<gene>
    <name evidence="2" type="ORF">CORC01_05511</name>
</gene>
<dbReference type="Pfam" id="PF13577">
    <property type="entry name" value="SnoaL_4"/>
    <property type="match status" value="1"/>
</dbReference>
<evidence type="ECO:0000259" key="1">
    <source>
        <dbReference type="Pfam" id="PF13577"/>
    </source>
</evidence>
<dbReference type="SUPFAM" id="SSF54427">
    <property type="entry name" value="NTF2-like"/>
    <property type="match status" value="1"/>
</dbReference>
<dbReference type="InterPro" id="IPR037401">
    <property type="entry name" value="SnoaL-like"/>
</dbReference>
<dbReference type="AlphaFoldDB" id="A0A1G4BCY3"/>
<reference evidence="2 3" key="1">
    <citation type="submission" date="2016-09" db="EMBL/GenBank/DDBJ databases">
        <authorList>
            <person name="Capua I."/>
            <person name="De Benedictis P."/>
            <person name="Joannis T."/>
            <person name="Lombin L.H."/>
            <person name="Cattoli G."/>
        </authorList>
    </citation>
    <scope>NUCLEOTIDE SEQUENCE [LARGE SCALE GENOMIC DNA]</scope>
    <source>
        <strain evidence="2 3">IMI 309357</strain>
    </source>
</reference>
<dbReference type="InterPro" id="IPR032710">
    <property type="entry name" value="NTF2-like_dom_sf"/>
</dbReference>
<comment type="caution">
    <text evidence="2">The sequence shown here is derived from an EMBL/GenBank/DDBJ whole genome shotgun (WGS) entry which is preliminary data.</text>
</comment>
<proteinExistence type="predicted"/>
<sequence length="160" mass="18110">MVLSPEAAETIRRKKTRYCRYLDTKQWASLSTIILPDAEIEFLDAEGQTAVDENGVEQKWNSLEGFVGYFEPVFAGMQTLHVVDPGDFEVDEENGAGNVDETKAVFGFVYHAGNAGSEKGVHLTGGGHYYETWRRDKDGDGEWYLAKMRLHRLFWKVANI</sequence>
<feature type="domain" description="SnoaL-like" evidence="1">
    <location>
        <begin position="6"/>
        <end position="149"/>
    </location>
</feature>
<protein>
    <recommendedName>
        <fullName evidence="1">SnoaL-like domain-containing protein</fullName>
    </recommendedName>
</protein>
<accession>A0A1G4BCY3</accession>
<evidence type="ECO:0000313" key="3">
    <source>
        <dbReference type="Proteomes" id="UP000176998"/>
    </source>
</evidence>
<keyword evidence="3" id="KW-1185">Reference proteome</keyword>
<evidence type="ECO:0000313" key="2">
    <source>
        <dbReference type="EMBL" id="OHE99230.1"/>
    </source>
</evidence>
<dbReference type="EMBL" id="MJBS01000038">
    <property type="protein sequence ID" value="OHE99230.1"/>
    <property type="molecule type" value="Genomic_DNA"/>
</dbReference>
<organism evidence="2 3">
    <name type="scientific">Colletotrichum orchidophilum</name>
    <dbReference type="NCBI Taxonomy" id="1209926"/>
    <lineage>
        <taxon>Eukaryota</taxon>
        <taxon>Fungi</taxon>
        <taxon>Dikarya</taxon>
        <taxon>Ascomycota</taxon>
        <taxon>Pezizomycotina</taxon>
        <taxon>Sordariomycetes</taxon>
        <taxon>Hypocreomycetidae</taxon>
        <taxon>Glomerellales</taxon>
        <taxon>Glomerellaceae</taxon>
        <taxon>Colletotrichum</taxon>
    </lineage>
</organism>